<feature type="coiled-coil region" evidence="1">
    <location>
        <begin position="477"/>
        <end position="542"/>
    </location>
</feature>
<gene>
    <name evidence="4" type="ORF">QWI16_13390</name>
</gene>
<dbReference type="EMBL" id="JAULRT010000060">
    <property type="protein sequence ID" value="MDO3383168.1"/>
    <property type="molecule type" value="Genomic_DNA"/>
</dbReference>
<comment type="caution">
    <text evidence="4">The sequence shown here is derived from an EMBL/GenBank/DDBJ whole genome shotgun (WGS) entry which is preliminary data.</text>
</comment>
<dbReference type="PANTHER" id="PTHR43681:SF1">
    <property type="entry name" value="SARCALUMENIN"/>
    <property type="match status" value="1"/>
</dbReference>
<dbReference type="InterPro" id="IPR045063">
    <property type="entry name" value="Dynamin_N"/>
</dbReference>
<proteinExistence type="predicted"/>
<dbReference type="RefSeq" id="WP_302713909.1">
    <property type="nucleotide sequence ID" value="NZ_JAULRT010000060.1"/>
</dbReference>
<dbReference type="InterPro" id="IPR051943">
    <property type="entry name" value="TRAFAC_Dynamin-like_GTPase"/>
</dbReference>
<protein>
    <submittedName>
        <fullName evidence="4">Dynamin family protein</fullName>
    </submittedName>
</protein>
<accession>A0ABT8TIJ4</accession>
<dbReference type="SUPFAM" id="SSF52540">
    <property type="entry name" value="P-loop containing nucleoside triphosphate hydrolases"/>
    <property type="match status" value="1"/>
</dbReference>
<feature type="coiled-coil region" evidence="1">
    <location>
        <begin position="362"/>
        <end position="396"/>
    </location>
</feature>
<feature type="region of interest" description="Disordered" evidence="2">
    <location>
        <begin position="640"/>
        <end position="662"/>
    </location>
</feature>
<reference evidence="4" key="1">
    <citation type="submission" date="2023-07" db="EMBL/GenBank/DDBJ databases">
        <title>Gilvimarinus algae sp. nov., isolated from the surface of Kelp.</title>
        <authorList>
            <person name="Sun Y.Y."/>
            <person name="Gong Y."/>
            <person name="Du Z.J."/>
        </authorList>
    </citation>
    <scope>NUCLEOTIDE SEQUENCE</scope>
    <source>
        <strain evidence="4">SDUM040014</strain>
    </source>
</reference>
<dbReference type="Gene3D" id="3.40.50.300">
    <property type="entry name" value="P-loop containing nucleotide triphosphate hydrolases"/>
    <property type="match status" value="1"/>
</dbReference>
<name>A0ABT8TIJ4_9GAMM</name>
<keyword evidence="5" id="KW-1185">Reference proteome</keyword>
<feature type="domain" description="Dynamin N-terminal" evidence="3">
    <location>
        <begin position="59"/>
        <end position="255"/>
    </location>
</feature>
<dbReference type="PANTHER" id="PTHR43681">
    <property type="entry name" value="TRANSMEMBRANE GTPASE FZO"/>
    <property type="match status" value="1"/>
</dbReference>
<keyword evidence="1" id="KW-0175">Coiled coil</keyword>
<evidence type="ECO:0000313" key="5">
    <source>
        <dbReference type="Proteomes" id="UP001168380"/>
    </source>
</evidence>
<dbReference type="InterPro" id="IPR027417">
    <property type="entry name" value="P-loop_NTPase"/>
</dbReference>
<organism evidence="4 5">
    <name type="scientific">Gilvimarinus algae</name>
    <dbReference type="NCBI Taxonomy" id="3058037"/>
    <lineage>
        <taxon>Bacteria</taxon>
        <taxon>Pseudomonadati</taxon>
        <taxon>Pseudomonadota</taxon>
        <taxon>Gammaproteobacteria</taxon>
        <taxon>Cellvibrionales</taxon>
        <taxon>Cellvibrionaceae</taxon>
        <taxon>Gilvimarinus</taxon>
    </lineage>
</organism>
<evidence type="ECO:0000259" key="3">
    <source>
        <dbReference type="Pfam" id="PF00350"/>
    </source>
</evidence>
<sequence length="662" mass="74999">MDIKALHRQMAQYNTWKRELDKRLEAFCAWSDAHKMVTSDALRYLQRARKLLDGDQFTVACVGEFSRGKTELINALLYSEQTGRLLPSQPGRTTMCPTEIFWDETQPRNCVRLLPIETRRSAASMQSFKRIPQNWFTINFDPDNPESLAQAIGQVSASKEVSRQEAGRLGFDTRELEADDQTGLVQVPTWRHALINLDHPLLREGLRIVDTPGLNALGNEPELTLKTLPEAQAILFLLAADSGVSASDMAIWRDHIAGLRDENCTAVLALLNKIDTLWDELTPPAEIAANIERVRAQTARHLQLATEHVLPLSAKQALVAKTCRRSGALLRSNFPQLEQRLAECILRSQQQIISHRLVSNSHEMIVNTFNSLNRRIEESEQELEALQQAREQDVDAELKRQREKIRAAHHRYHKQSLSLRTSQRMLNNQRTSLLAPIASNKLQSMIDETNARLSDSWTTVGLSRAIGDFFENVDASINHLLREIERANKVLNSIYERPEHGLESSQMAAKHKLNITRQRRQLRNLEANAERLRRSLGSVLATKNTLINRFIGTLVKEVKTLFTDLQTSIDHWLGEALTPLTHHNQHQKQLLEHHMMRLGELRSQTHSHSEQLQTLGKSLQSLTGARDDLAPLFAEVTRAPSARPAPSAEVVSLHGARQQAQI</sequence>
<evidence type="ECO:0000256" key="1">
    <source>
        <dbReference type="SAM" id="Coils"/>
    </source>
</evidence>
<dbReference type="Proteomes" id="UP001168380">
    <property type="component" value="Unassembled WGS sequence"/>
</dbReference>
<evidence type="ECO:0000256" key="2">
    <source>
        <dbReference type="SAM" id="MobiDB-lite"/>
    </source>
</evidence>
<dbReference type="Pfam" id="PF00350">
    <property type="entry name" value="Dynamin_N"/>
    <property type="match status" value="1"/>
</dbReference>
<evidence type="ECO:0000313" key="4">
    <source>
        <dbReference type="EMBL" id="MDO3383168.1"/>
    </source>
</evidence>